<evidence type="ECO:0000313" key="3">
    <source>
        <dbReference type="Proteomes" id="UP000199657"/>
    </source>
</evidence>
<organism evidence="2 3">
    <name type="scientific">Aquisalimonas asiatica</name>
    <dbReference type="NCBI Taxonomy" id="406100"/>
    <lineage>
        <taxon>Bacteria</taxon>
        <taxon>Pseudomonadati</taxon>
        <taxon>Pseudomonadota</taxon>
        <taxon>Gammaproteobacteria</taxon>
        <taxon>Chromatiales</taxon>
        <taxon>Ectothiorhodospiraceae</taxon>
        <taxon>Aquisalimonas</taxon>
    </lineage>
</organism>
<evidence type="ECO:0000313" key="2">
    <source>
        <dbReference type="EMBL" id="SEO42996.1"/>
    </source>
</evidence>
<feature type="domain" description="NIF system FeS cluster assembly NifU N-terminal" evidence="1">
    <location>
        <begin position="9"/>
        <end position="123"/>
    </location>
</feature>
<dbReference type="AlphaFoldDB" id="A0A1H8PMK1"/>
<keyword evidence="3" id="KW-1185">Reference proteome</keyword>
<dbReference type="Gene3D" id="3.90.1010.10">
    <property type="match status" value="1"/>
</dbReference>
<dbReference type="GO" id="GO:0005506">
    <property type="term" value="F:iron ion binding"/>
    <property type="evidence" value="ECO:0007669"/>
    <property type="project" value="InterPro"/>
</dbReference>
<dbReference type="Pfam" id="PF01592">
    <property type="entry name" value="NifU_N"/>
    <property type="match status" value="1"/>
</dbReference>
<name>A0A1H8PMK1_9GAMM</name>
<dbReference type="InterPro" id="IPR002871">
    <property type="entry name" value="NIF_FeS_clus_asmbl_NifU_N"/>
</dbReference>
<reference evidence="2 3" key="1">
    <citation type="submission" date="2016-10" db="EMBL/GenBank/DDBJ databases">
        <authorList>
            <person name="de Groot N.N."/>
        </authorList>
    </citation>
    <scope>NUCLEOTIDE SEQUENCE [LARGE SCALE GENOMIC DNA]</scope>
    <source>
        <strain evidence="2 3">CGMCC 1.6291</strain>
    </source>
</reference>
<dbReference type="SUPFAM" id="SSF82649">
    <property type="entry name" value="SufE/NifU"/>
    <property type="match status" value="1"/>
</dbReference>
<dbReference type="Proteomes" id="UP000199657">
    <property type="component" value="Unassembled WGS sequence"/>
</dbReference>
<sequence length="125" mass="12898">MVLQGMARTHFEAPRHAGRFDPAAGVVGRGCAGHVQSGIEVEFQVLASTEGRLGAARWLCLGPPEAIAAASWLSDTVAGSTPEGAAGWTAPAICDALALPAQAVSVVLVVEDAFRHALADLERQL</sequence>
<evidence type="ECO:0000259" key="1">
    <source>
        <dbReference type="Pfam" id="PF01592"/>
    </source>
</evidence>
<dbReference type="RefSeq" id="WP_091638904.1">
    <property type="nucleotide sequence ID" value="NZ_FOEG01000001.1"/>
</dbReference>
<accession>A0A1H8PMK1</accession>
<gene>
    <name evidence="2" type="ORF">SAMN04488052_10138</name>
</gene>
<dbReference type="OrthoDB" id="46697at2"/>
<dbReference type="EMBL" id="FOEG01000001">
    <property type="protein sequence ID" value="SEO42996.1"/>
    <property type="molecule type" value="Genomic_DNA"/>
</dbReference>
<dbReference type="STRING" id="406100.SAMN04488052_10138"/>
<protein>
    <submittedName>
        <fullName evidence="2">NifU-like N terminal domain-containing protein</fullName>
    </submittedName>
</protein>
<proteinExistence type="predicted"/>
<dbReference type="GO" id="GO:0016226">
    <property type="term" value="P:iron-sulfur cluster assembly"/>
    <property type="evidence" value="ECO:0007669"/>
    <property type="project" value="InterPro"/>
</dbReference>
<dbReference type="GO" id="GO:0051536">
    <property type="term" value="F:iron-sulfur cluster binding"/>
    <property type="evidence" value="ECO:0007669"/>
    <property type="project" value="InterPro"/>
</dbReference>